<dbReference type="InterPro" id="IPR008930">
    <property type="entry name" value="Terpenoid_cyclase/PrenylTrfase"/>
</dbReference>
<dbReference type="EnsemblBacteria" id="BAD85879">
    <property type="protein sequence ID" value="BAD85879"/>
    <property type="gene ID" value="TK1690"/>
</dbReference>
<keyword evidence="1" id="KW-1133">Transmembrane helix</keyword>
<dbReference type="RefSeq" id="WP_011250641.1">
    <property type="nucleotide sequence ID" value="NC_006624.1"/>
</dbReference>
<keyword evidence="3" id="KW-1185">Reference proteome</keyword>
<gene>
    <name evidence="2" type="ordered locus">TK1690</name>
</gene>
<keyword evidence="1" id="KW-0472">Membrane</keyword>
<evidence type="ECO:0000256" key="1">
    <source>
        <dbReference type="SAM" id="Phobius"/>
    </source>
</evidence>
<sequence length="584" mass="66387">MRRVLATILIVGFMLSLISSPVLVSAEIRPYVYEPTVPDTAFAVLALYKTGDYDRVLEGCEWLMAIRTPFDSWGYAYSEEHEAKYTAMAIMALIRGESIANGRYKDVINSAAYWLIYKQKADGSWDDYLDAAMAAIALKELLGSKYVEENMTGLEDQLREGLNRALGWLQINEPENDVERIFRDIALEDKDDLEKLNVEGELKAYKAFALAYLGEKVSLEGNFSSPMAVAMALYATGDEKYREELLDMEHFGFWGRLHYRVLDLLDVSQISGFEELREIACPYLEKIPATEEWQKAVYAHYFVLCSKEPELPENYSSLLPWQVAEVARIKALLGKPYDDAVEYLLSSPNNGTWKDFYNTAYVVWVLKSLNVSYDYEKSLHYLSANLTWMLSEKNSKTGDPVYYSIPTYYFSQAAIVFSQFGMKDELNKTLEVLKERQYPNGAFAYTHQSVTGITTTARVVWNLEVAGLTDTEIYRKGVAFLRDMLYAEIPEVKPEMANTTFLRVDEGKYVGNTTGRVNPTGLDGYVAIYPPKNPLMIKAVAVEGFRAESPWKNRGLQHALVIVAVGVLLVAMYGVVWFENRKKR</sequence>
<feature type="transmembrane region" description="Helical" evidence="1">
    <location>
        <begin position="559"/>
        <end position="578"/>
    </location>
</feature>
<reference evidence="2 3" key="1">
    <citation type="journal article" date="2005" name="Genome Res.">
        <title>Complete genome sequence of the hyperthermophilic archaeon Thermococcus kodakaraensis KOD1 and comparison with Pyrococcus genomes.</title>
        <authorList>
            <person name="Fukui T."/>
            <person name="Atomi H."/>
            <person name="Kanai T."/>
            <person name="Matsumi R."/>
            <person name="Fujiwara S."/>
            <person name="Imanaka T."/>
        </authorList>
    </citation>
    <scope>NUCLEOTIDE SEQUENCE [LARGE SCALE GENOMIC DNA]</scope>
    <source>
        <strain evidence="3">ATCC BAA-918 / JCM 12380 / KOD1</strain>
    </source>
</reference>
<accession>Q5JIZ4</accession>
<dbReference type="PATRIC" id="fig|69014.16.peg.1648"/>
<dbReference type="Gene3D" id="1.50.10.20">
    <property type="match status" value="2"/>
</dbReference>
<keyword evidence="1" id="KW-0812">Transmembrane</keyword>
<dbReference type="InParanoid" id="Q5JIZ4"/>
<dbReference type="EMBL" id="AP006878">
    <property type="protein sequence ID" value="BAD85879.1"/>
    <property type="molecule type" value="Genomic_DNA"/>
</dbReference>
<name>Q5JIZ4_THEKO</name>
<dbReference type="OrthoDB" id="97379at2157"/>
<evidence type="ECO:0000313" key="2">
    <source>
        <dbReference type="EMBL" id="BAD85879.1"/>
    </source>
</evidence>
<dbReference type="GeneID" id="78448219"/>
<protein>
    <submittedName>
        <fullName evidence="2">Hypothetical membrane protein, conserved</fullName>
    </submittedName>
</protein>
<dbReference type="SUPFAM" id="SSF48239">
    <property type="entry name" value="Terpenoid cyclases/Protein prenyltransferases"/>
    <property type="match status" value="1"/>
</dbReference>
<dbReference type="HOGENOM" id="CLU_469809_0_0_2"/>
<dbReference type="Proteomes" id="UP000000536">
    <property type="component" value="Chromosome"/>
</dbReference>
<proteinExistence type="predicted"/>
<dbReference type="KEGG" id="tko:TK1690"/>
<evidence type="ECO:0000313" key="3">
    <source>
        <dbReference type="Proteomes" id="UP000000536"/>
    </source>
</evidence>
<organism evidence="2 3">
    <name type="scientific">Thermococcus kodakarensis (strain ATCC BAA-918 / JCM 12380 / KOD1)</name>
    <name type="common">Pyrococcus kodakaraensis (strain KOD1)</name>
    <dbReference type="NCBI Taxonomy" id="69014"/>
    <lineage>
        <taxon>Archaea</taxon>
        <taxon>Methanobacteriati</taxon>
        <taxon>Methanobacteriota</taxon>
        <taxon>Thermococci</taxon>
        <taxon>Thermococcales</taxon>
        <taxon>Thermococcaceae</taxon>
        <taxon>Thermococcus</taxon>
    </lineage>
</organism>
<dbReference type="AlphaFoldDB" id="Q5JIZ4"/>
<dbReference type="eggNOG" id="arCOG07147">
    <property type="taxonomic scope" value="Archaea"/>
</dbReference>